<proteinExistence type="predicted"/>
<feature type="region of interest" description="Disordered" evidence="2">
    <location>
        <begin position="439"/>
        <end position="458"/>
    </location>
</feature>
<evidence type="ECO:0000259" key="3">
    <source>
        <dbReference type="Pfam" id="PF04195"/>
    </source>
</evidence>
<dbReference type="Proteomes" id="UP000585474">
    <property type="component" value="Unassembled WGS sequence"/>
</dbReference>
<reference evidence="4 5" key="1">
    <citation type="submission" date="2019-07" db="EMBL/GenBank/DDBJ databases">
        <title>De Novo Assembly of kiwifruit Actinidia rufa.</title>
        <authorList>
            <person name="Sugita-Konishi S."/>
            <person name="Sato K."/>
            <person name="Mori E."/>
            <person name="Abe Y."/>
            <person name="Kisaki G."/>
            <person name="Hamano K."/>
            <person name="Suezawa K."/>
            <person name="Otani M."/>
            <person name="Fukuda T."/>
            <person name="Manabe T."/>
            <person name="Gomi K."/>
            <person name="Tabuchi M."/>
            <person name="Akimitsu K."/>
            <person name="Kataoka I."/>
        </authorList>
    </citation>
    <scope>NUCLEOTIDE SEQUENCE [LARGE SCALE GENOMIC DNA]</scope>
    <source>
        <strain evidence="5">cv. Fuchu</strain>
    </source>
</reference>
<feature type="compositionally biased region" description="Basic and acidic residues" evidence="2">
    <location>
        <begin position="439"/>
        <end position="450"/>
    </location>
</feature>
<feature type="coiled-coil region" evidence="1">
    <location>
        <begin position="322"/>
        <end position="383"/>
    </location>
</feature>
<dbReference type="AlphaFoldDB" id="A0A7J0E9Z7"/>
<evidence type="ECO:0000313" key="5">
    <source>
        <dbReference type="Proteomes" id="UP000585474"/>
    </source>
</evidence>
<dbReference type="PANTHER" id="PTHR31099:SF28">
    <property type="entry name" value="F5J5.12"/>
    <property type="match status" value="1"/>
</dbReference>
<dbReference type="InterPro" id="IPR007321">
    <property type="entry name" value="Transposase_28"/>
</dbReference>
<feature type="region of interest" description="Disordered" evidence="2">
    <location>
        <begin position="254"/>
        <end position="286"/>
    </location>
</feature>
<evidence type="ECO:0000313" key="4">
    <source>
        <dbReference type="EMBL" id="GFY83220.1"/>
    </source>
</evidence>
<dbReference type="EMBL" id="BJWL01000002">
    <property type="protein sequence ID" value="GFY83220.1"/>
    <property type="molecule type" value="Genomic_DNA"/>
</dbReference>
<organism evidence="4 5">
    <name type="scientific">Actinidia rufa</name>
    <dbReference type="NCBI Taxonomy" id="165716"/>
    <lineage>
        <taxon>Eukaryota</taxon>
        <taxon>Viridiplantae</taxon>
        <taxon>Streptophyta</taxon>
        <taxon>Embryophyta</taxon>
        <taxon>Tracheophyta</taxon>
        <taxon>Spermatophyta</taxon>
        <taxon>Magnoliopsida</taxon>
        <taxon>eudicotyledons</taxon>
        <taxon>Gunneridae</taxon>
        <taxon>Pentapetalae</taxon>
        <taxon>asterids</taxon>
        <taxon>Ericales</taxon>
        <taxon>Actinidiaceae</taxon>
        <taxon>Actinidia</taxon>
    </lineage>
</organism>
<feature type="domain" description="Transposase (putative) gypsy type" evidence="3">
    <location>
        <begin position="53"/>
        <end position="91"/>
    </location>
</feature>
<keyword evidence="5" id="KW-1185">Reference proteome</keyword>
<evidence type="ECO:0000256" key="1">
    <source>
        <dbReference type="SAM" id="Coils"/>
    </source>
</evidence>
<accession>A0A7J0E9Z7</accession>
<keyword evidence="1" id="KW-0175">Coiled coil</keyword>
<protein>
    <recommendedName>
        <fullName evidence="3">Transposase (putative) gypsy type domain-containing protein</fullName>
    </recommendedName>
</protein>
<evidence type="ECO:0000256" key="2">
    <source>
        <dbReference type="SAM" id="MobiDB-lite"/>
    </source>
</evidence>
<gene>
    <name evidence="4" type="ORF">Acr_02g0014600</name>
</gene>
<sequence length="458" mass="50475">MDTLSLTKETNVMSQADLDKLQEKYSFPPRIQLRIPGEGETVLSVRQGEVAFYEAAFLAGLRLPIHPTIRKILNHYKICLAQLFPNAWRSVIYSLAPEKNLLWGSPSNMKGWKKSFFFRFRGRVGVLSEHACWRWDSMGKSCNKLPALTKVEAKRMEEVLCKVDPGGYFDVLKVLGSRNFNKHFAVGCMEISSSGGDNITSSDEGEFRGSSREDSVEYLGAIRGDIGRIARRAFPDIPDKTLLRVVIQEKRPREGIHAAEKGGLDSSKGKEAMPPPPPKRFKSNKRAINTTLRTSTAGTSSPGDDLGSGASMMSDALVMARADSAELELVKAQNRALKAENRLAEMSEQGAKSAIDIGKPDVVANLEAEVAELTSKLTKAKELAIEEFKSSEDFKVAVTDSVATYFSEGFEFYKRQLLHQFPHLGIDVANMEMDPGFAEKEEEATKEGKEGVGIGGLA</sequence>
<dbReference type="Pfam" id="PF04195">
    <property type="entry name" value="Transposase_28"/>
    <property type="match status" value="1"/>
</dbReference>
<name>A0A7J0E9Z7_9ERIC</name>
<comment type="caution">
    <text evidence="4">The sequence shown here is derived from an EMBL/GenBank/DDBJ whole genome shotgun (WGS) entry which is preliminary data.</text>
</comment>
<dbReference type="PANTHER" id="PTHR31099">
    <property type="entry name" value="OS06G0165300 PROTEIN"/>
    <property type="match status" value="1"/>
</dbReference>
<feature type="compositionally biased region" description="Basic and acidic residues" evidence="2">
    <location>
        <begin position="254"/>
        <end position="271"/>
    </location>
</feature>